<dbReference type="STRING" id="1257025.LEP1GSC203_2841"/>
<keyword evidence="1" id="KW-0812">Transmembrane</keyword>
<keyword evidence="1" id="KW-1133">Transmembrane helix</keyword>
<organism evidence="3 4">
    <name type="scientific">Leptospira terpstrae serovar Hualin str. LT 11-33 = ATCC 700639</name>
    <dbReference type="NCBI Taxonomy" id="1257025"/>
    <lineage>
        <taxon>Bacteria</taxon>
        <taxon>Pseudomonadati</taxon>
        <taxon>Spirochaetota</taxon>
        <taxon>Spirochaetia</taxon>
        <taxon>Leptospirales</taxon>
        <taxon>Leptospiraceae</taxon>
        <taxon>Leptospira</taxon>
    </lineage>
</organism>
<dbReference type="GO" id="GO:0009103">
    <property type="term" value="P:lipopolysaccharide biosynthetic process"/>
    <property type="evidence" value="ECO:0007669"/>
    <property type="project" value="TreeGrafter"/>
</dbReference>
<dbReference type="GO" id="GO:0016020">
    <property type="term" value="C:membrane"/>
    <property type="evidence" value="ECO:0007669"/>
    <property type="project" value="TreeGrafter"/>
</dbReference>
<dbReference type="InterPro" id="IPR002656">
    <property type="entry name" value="Acyl_transf_3_dom"/>
</dbReference>
<keyword evidence="3" id="KW-0012">Acyltransferase</keyword>
<feature type="transmembrane region" description="Helical" evidence="1">
    <location>
        <begin position="58"/>
        <end position="77"/>
    </location>
</feature>
<feature type="transmembrane region" description="Helical" evidence="1">
    <location>
        <begin position="226"/>
        <end position="244"/>
    </location>
</feature>
<protein>
    <submittedName>
        <fullName evidence="3">Acyltransferase</fullName>
    </submittedName>
</protein>
<feature type="transmembrane region" description="Helical" evidence="1">
    <location>
        <begin position="173"/>
        <end position="188"/>
    </location>
</feature>
<reference evidence="3" key="1">
    <citation type="submission" date="2013-03" db="EMBL/GenBank/DDBJ databases">
        <authorList>
            <person name="Harkins D.M."/>
            <person name="Durkin A.S."/>
            <person name="Brinkac L.M."/>
            <person name="Haft D.H."/>
            <person name="Selengut J.D."/>
            <person name="Sanka R."/>
            <person name="DePew J."/>
            <person name="Purushe J."/>
            <person name="Hartskeerl R.A."/>
            <person name="Ahmed A."/>
            <person name="van der Linden H."/>
            <person name="Goris M.G.A."/>
            <person name="Vinetz J.M."/>
            <person name="Sutton G.G."/>
            <person name="Nierman W.C."/>
            <person name="Fouts D.E."/>
        </authorList>
    </citation>
    <scope>NUCLEOTIDE SEQUENCE [LARGE SCALE GENOMIC DNA]</scope>
    <source>
        <strain evidence="3">LT 11-33</strain>
    </source>
</reference>
<keyword evidence="1" id="KW-0472">Membrane</keyword>
<name>N1VXU4_9LEPT</name>
<comment type="caution">
    <text evidence="3">The sequence shown here is derived from an EMBL/GenBank/DDBJ whole genome shotgun (WGS) entry which is preliminary data.</text>
</comment>
<dbReference type="InterPro" id="IPR050879">
    <property type="entry name" value="Acyltransferase_3"/>
</dbReference>
<evidence type="ECO:0000256" key="1">
    <source>
        <dbReference type="SAM" id="Phobius"/>
    </source>
</evidence>
<feature type="domain" description="Acyltransferase 3" evidence="2">
    <location>
        <begin position="19"/>
        <end position="375"/>
    </location>
</feature>
<dbReference type="RefSeq" id="WP_002971640.1">
    <property type="nucleotide sequence ID" value="NZ_AOGW02000002.1"/>
</dbReference>
<sequence length="398" mass="46547">MFFWKGIQSIWIRKNSENQALNGLRALAIISVLLFHTVPSLGMIGWENSFITRFFHTLDSGVALFFVLSGYLISEGLKKEWNLHKKINLKHFFIKRSMRIFPAYYFYLIITFLIVTAMIQKGGTDFSLSQTQQNSNSPLLASYQNFKYDLVYLSDYIASYNIHTWSLSIEEKFYIFFPFIAGFLVFTLSGNNRTILLLSLYFLPLVFRIIFFVFNGPSTEALHQFHLRFDDLLAGIIVMELTYNEESRKRLENIKFYLLGLAFLLYTINYNLLVSGNLFYKTIFSYNLYNLSFGLFLLAAILGKGYFQNFLSITIFRPIARLSYTIYLWNLLLAPIAFQTLAKPFKQNGFVTPLQFGVATFQFFIITFVFSLVLYLLIEYPFLRWKAKLESKQLFMKG</sequence>
<dbReference type="GO" id="GO:0016747">
    <property type="term" value="F:acyltransferase activity, transferring groups other than amino-acyl groups"/>
    <property type="evidence" value="ECO:0007669"/>
    <property type="project" value="InterPro"/>
</dbReference>
<feature type="transmembrane region" description="Helical" evidence="1">
    <location>
        <begin position="256"/>
        <end position="280"/>
    </location>
</feature>
<feature type="transmembrane region" description="Helical" evidence="1">
    <location>
        <begin position="286"/>
        <end position="307"/>
    </location>
</feature>
<keyword evidence="3" id="KW-0808">Transferase</keyword>
<evidence type="ECO:0000313" key="4">
    <source>
        <dbReference type="Proteomes" id="UP000012371"/>
    </source>
</evidence>
<feature type="transmembrane region" description="Helical" evidence="1">
    <location>
        <begin position="20"/>
        <end position="38"/>
    </location>
</feature>
<dbReference type="OrthoDB" id="9767863at2"/>
<dbReference type="Pfam" id="PF01757">
    <property type="entry name" value="Acyl_transf_3"/>
    <property type="match status" value="1"/>
</dbReference>
<keyword evidence="4" id="KW-1185">Reference proteome</keyword>
<dbReference type="PANTHER" id="PTHR23028:SF53">
    <property type="entry name" value="ACYL_TRANSF_3 DOMAIN-CONTAINING PROTEIN"/>
    <property type="match status" value="1"/>
</dbReference>
<feature type="transmembrane region" description="Helical" evidence="1">
    <location>
        <begin position="319"/>
        <end position="338"/>
    </location>
</feature>
<dbReference type="AlphaFoldDB" id="N1VXU4"/>
<proteinExistence type="predicted"/>
<gene>
    <name evidence="3" type="ORF">LEP1GSC203_2841</name>
</gene>
<evidence type="ECO:0000259" key="2">
    <source>
        <dbReference type="Pfam" id="PF01757"/>
    </source>
</evidence>
<dbReference type="EMBL" id="AOGW02000002">
    <property type="protein sequence ID" value="EMY63333.1"/>
    <property type="molecule type" value="Genomic_DNA"/>
</dbReference>
<accession>N1VXU4</accession>
<feature type="transmembrane region" description="Helical" evidence="1">
    <location>
        <begin position="98"/>
        <end position="119"/>
    </location>
</feature>
<evidence type="ECO:0000313" key="3">
    <source>
        <dbReference type="EMBL" id="EMY63333.1"/>
    </source>
</evidence>
<feature type="transmembrane region" description="Helical" evidence="1">
    <location>
        <begin position="358"/>
        <end position="378"/>
    </location>
</feature>
<dbReference type="Proteomes" id="UP000012371">
    <property type="component" value="Unassembled WGS sequence"/>
</dbReference>
<feature type="transmembrane region" description="Helical" evidence="1">
    <location>
        <begin position="195"/>
        <end position="214"/>
    </location>
</feature>
<dbReference type="PANTHER" id="PTHR23028">
    <property type="entry name" value="ACETYLTRANSFERASE"/>
    <property type="match status" value="1"/>
</dbReference>